<gene>
    <name evidence="1" type="ORF">JBW_01474</name>
</gene>
<dbReference type="AlphaFoldDB" id="I8TUD6"/>
<organism evidence="1 2">
    <name type="scientific">Pelosinus fermentans JBW45</name>
    <dbReference type="NCBI Taxonomy" id="1192197"/>
    <lineage>
        <taxon>Bacteria</taxon>
        <taxon>Bacillati</taxon>
        <taxon>Bacillota</taxon>
        <taxon>Negativicutes</taxon>
        <taxon>Selenomonadales</taxon>
        <taxon>Sporomusaceae</taxon>
        <taxon>Pelosinus</taxon>
    </lineage>
</organism>
<dbReference type="EMBL" id="CP010978">
    <property type="protein sequence ID" value="AJQ26824.1"/>
    <property type="molecule type" value="Genomic_DNA"/>
</dbReference>
<evidence type="ECO:0000313" key="1">
    <source>
        <dbReference type="EMBL" id="AJQ26824.1"/>
    </source>
</evidence>
<dbReference type="HOGENOM" id="CLU_1945263_0_0_9"/>
<name>I8TUD6_9FIRM</name>
<accession>I8TUD6</accession>
<proteinExistence type="predicted"/>
<dbReference type="Proteomes" id="UP000005361">
    <property type="component" value="Chromosome"/>
</dbReference>
<dbReference type="RefSeq" id="WP_007930770.1">
    <property type="nucleotide sequence ID" value="NZ_CP010978.1"/>
</dbReference>
<reference evidence="1 2" key="1">
    <citation type="journal article" date="2015" name="Genome Announc.">
        <title>Complete Genome Sequence of Pelosinus fermentans JBW45, a Member of a Remarkably Competitive Group of Negativicutes in the Firmicutes Phylum.</title>
        <authorList>
            <person name="De Leon K.B."/>
            <person name="Utturkar S.M."/>
            <person name="Camilleri L.B."/>
            <person name="Elias D.A."/>
            <person name="Arkin A.P."/>
            <person name="Fields M.W."/>
            <person name="Brown S.D."/>
            <person name="Wall J.D."/>
        </authorList>
    </citation>
    <scope>NUCLEOTIDE SEQUENCE [LARGE SCALE GENOMIC DNA]</scope>
    <source>
        <strain evidence="1 2">JBW45</strain>
    </source>
</reference>
<dbReference type="KEGG" id="pft:JBW_01474"/>
<sequence length="129" mass="14771">MADADKLMQEEFMPFYKRTFEAFMNNHSSLYSIAEKIMSDKKNHIGIRITLNESTIGEYTVYFNGATISHLEAGALSSEIHTPFGIVKPYVILEKSTVENMIADEPNFIKDPITTKMKYVHNVTIKFLK</sequence>
<protein>
    <submittedName>
        <fullName evidence="1">Uncharacterized protein</fullName>
    </submittedName>
</protein>
<reference evidence="2" key="2">
    <citation type="submission" date="2015-02" db="EMBL/GenBank/DDBJ databases">
        <title>Complete Genome Sequence of Pelosinus fermentans JBW45.</title>
        <authorList>
            <person name="De Leon K.B."/>
            <person name="Utturkar S.M."/>
            <person name="Camilleri L.B."/>
            <person name="Arkin A.P."/>
            <person name="Fields M.W."/>
            <person name="Brown S.D."/>
            <person name="Wall J.D."/>
        </authorList>
    </citation>
    <scope>NUCLEOTIDE SEQUENCE [LARGE SCALE GENOMIC DNA]</scope>
    <source>
        <strain evidence="2">JBW45</strain>
    </source>
</reference>
<dbReference type="OrthoDB" id="1681626at2"/>
<evidence type="ECO:0000313" key="2">
    <source>
        <dbReference type="Proteomes" id="UP000005361"/>
    </source>
</evidence>